<keyword evidence="2 4" id="KW-0575">Peroxidase</keyword>
<dbReference type="Proteomes" id="UP000068250">
    <property type="component" value="Chromosome I"/>
</dbReference>
<dbReference type="InterPro" id="IPR000889">
    <property type="entry name" value="Glutathione_peroxidase"/>
</dbReference>
<dbReference type="GO" id="GO:0034599">
    <property type="term" value="P:cellular response to oxidative stress"/>
    <property type="evidence" value="ECO:0007669"/>
    <property type="project" value="TreeGrafter"/>
</dbReference>
<evidence type="ECO:0000259" key="5">
    <source>
        <dbReference type="PROSITE" id="PS51352"/>
    </source>
</evidence>
<dbReference type="CDD" id="cd00340">
    <property type="entry name" value="GSH_Peroxidase"/>
    <property type="match status" value="1"/>
</dbReference>
<dbReference type="GO" id="GO:0004601">
    <property type="term" value="F:peroxidase activity"/>
    <property type="evidence" value="ECO:0007669"/>
    <property type="project" value="UniProtKB-KW"/>
</dbReference>
<dbReference type="PRINTS" id="PR01011">
    <property type="entry name" value="GLUTPROXDASE"/>
</dbReference>
<dbReference type="InterPro" id="IPR036249">
    <property type="entry name" value="Thioredoxin-like_sf"/>
</dbReference>
<protein>
    <recommendedName>
        <fullName evidence="4">Glutathione peroxidase</fullName>
    </recommendedName>
</protein>
<dbReference type="PROSITE" id="PS00460">
    <property type="entry name" value="GLUTATHIONE_PEROXID_1"/>
    <property type="match status" value="1"/>
</dbReference>
<sequence>MTARRPWTVLRGRSSCLATSAANGGLLESLTRSRMRTARRRAGTVSCDLDMLFLFSVLTGEAHIFIFHIRDRVQYNEQQKAEHDLAAHKMWWKSGTRTRNRAAGFHPLQADFITSRSFSCGALHWVPFLPQKQQEGSTLVTSIYDFTLPALDGTSIDLSAYKGQPILIVNTASKCGFTPQYEGLQALWTQFRKAGLVVIGVPSNDFGQQEPGTSEEIATFCQKNYGVDFPMAARSPVKGDAAIPLFKWLDGELGYLARPRWNFFKYLIGRNGQPVTWFSCLTSPTSARVRNAVERALLPA</sequence>
<evidence type="ECO:0000256" key="2">
    <source>
        <dbReference type="ARBA" id="ARBA00022559"/>
    </source>
</evidence>
<dbReference type="Gene3D" id="3.40.30.10">
    <property type="entry name" value="Glutaredoxin"/>
    <property type="match status" value="1"/>
</dbReference>
<dbReference type="InterPro" id="IPR013766">
    <property type="entry name" value="Thioredoxin_domain"/>
</dbReference>
<comment type="similarity">
    <text evidence="1 4">Belongs to the glutathione peroxidase family.</text>
</comment>
<keyword evidence="3 4" id="KW-0560">Oxidoreductase</keyword>
<dbReference type="InterPro" id="IPR029759">
    <property type="entry name" value="GPX_AS"/>
</dbReference>
<evidence type="ECO:0000313" key="6">
    <source>
        <dbReference type="EMBL" id="CEF56513.1"/>
    </source>
</evidence>
<dbReference type="PATRIC" id="fig|431306.5.peg.2095"/>
<dbReference type="STRING" id="431306.AGA_2030"/>
<gene>
    <name evidence="6" type="primary">btuE</name>
    <name evidence="6" type="ORF">AGA_2030</name>
</gene>
<dbReference type="PROSITE" id="PS51355">
    <property type="entry name" value="GLUTATHIONE_PEROXID_3"/>
    <property type="match status" value="1"/>
</dbReference>
<dbReference type="Pfam" id="PF00255">
    <property type="entry name" value="GSHPx"/>
    <property type="match status" value="1"/>
</dbReference>
<name>A0A0U5FZH3_9PROT</name>
<dbReference type="PROSITE" id="PS51352">
    <property type="entry name" value="THIOREDOXIN_2"/>
    <property type="match status" value="1"/>
</dbReference>
<evidence type="ECO:0000256" key="3">
    <source>
        <dbReference type="ARBA" id="ARBA00023002"/>
    </source>
</evidence>
<dbReference type="SUPFAM" id="SSF52833">
    <property type="entry name" value="Thioredoxin-like"/>
    <property type="match status" value="1"/>
</dbReference>
<evidence type="ECO:0000256" key="4">
    <source>
        <dbReference type="RuleBase" id="RU000499"/>
    </source>
</evidence>
<organism evidence="6 7">
    <name type="scientific">Acetobacter ghanensis</name>
    <dbReference type="NCBI Taxonomy" id="431306"/>
    <lineage>
        <taxon>Bacteria</taxon>
        <taxon>Pseudomonadati</taxon>
        <taxon>Pseudomonadota</taxon>
        <taxon>Alphaproteobacteria</taxon>
        <taxon>Acetobacterales</taxon>
        <taxon>Acetobacteraceae</taxon>
        <taxon>Acetobacter</taxon>
    </lineage>
</organism>
<dbReference type="PANTHER" id="PTHR11592:SF78">
    <property type="entry name" value="GLUTATHIONE PEROXIDASE"/>
    <property type="match status" value="1"/>
</dbReference>
<feature type="domain" description="Thioredoxin" evidence="5">
    <location>
        <begin position="137"/>
        <end position="298"/>
    </location>
</feature>
<evidence type="ECO:0000313" key="7">
    <source>
        <dbReference type="Proteomes" id="UP000068250"/>
    </source>
</evidence>
<accession>A0A0U5FZH3</accession>
<proteinExistence type="inferred from homology"/>
<reference evidence="7" key="1">
    <citation type="submission" date="2014-09" db="EMBL/GenBank/DDBJ databases">
        <authorList>
            <person name="Illeghems K.G."/>
        </authorList>
    </citation>
    <scope>NUCLEOTIDE SEQUENCE [LARGE SCALE GENOMIC DNA]</scope>
    <source>
        <strain evidence="7">LMG 23848T</strain>
    </source>
</reference>
<dbReference type="EMBL" id="LN609302">
    <property type="protein sequence ID" value="CEF56513.1"/>
    <property type="molecule type" value="Genomic_DNA"/>
</dbReference>
<dbReference type="PANTHER" id="PTHR11592">
    <property type="entry name" value="GLUTATHIONE PEROXIDASE"/>
    <property type="match status" value="1"/>
</dbReference>
<dbReference type="AlphaFoldDB" id="A0A0U5FZH3"/>
<evidence type="ECO:0000256" key="1">
    <source>
        <dbReference type="ARBA" id="ARBA00006926"/>
    </source>
</evidence>